<dbReference type="FunFam" id="4.10.280.10:FF:000004">
    <property type="entry name" value="Basic helix-loop-helix transcription factor"/>
    <property type="match status" value="1"/>
</dbReference>
<dbReference type="Pfam" id="PF00010">
    <property type="entry name" value="HLH"/>
    <property type="match status" value="1"/>
</dbReference>
<dbReference type="InterPro" id="IPR011598">
    <property type="entry name" value="bHLH_dom"/>
</dbReference>
<proteinExistence type="predicted"/>
<feature type="region of interest" description="Disordered" evidence="5">
    <location>
        <begin position="1"/>
        <end position="25"/>
    </location>
</feature>
<dbReference type="InterPro" id="IPR036638">
    <property type="entry name" value="HLH_DNA-bd_sf"/>
</dbReference>
<gene>
    <name evidence="7" type="ORF">Adt_38763</name>
</gene>
<dbReference type="AlphaFoldDB" id="A0ABD1Q365"/>
<dbReference type="SMART" id="SM00353">
    <property type="entry name" value="HLH"/>
    <property type="match status" value="1"/>
</dbReference>
<feature type="region of interest" description="Disordered" evidence="5">
    <location>
        <begin position="508"/>
        <end position="535"/>
    </location>
</feature>
<dbReference type="SUPFAM" id="SSF47459">
    <property type="entry name" value="HLH, helix-loop-helix DNA-binding domain"/>
    <property type="match status" value="1"/>
</dbReference>
<dbReference type="PANTHER" id="PTHR46807">
    <property type="entry name" value="TRANSCRIPTION FACTOR PIF3"/>
    <property type="match status" value="1"/>
</dbReference>
<evidence type="ECO:0000256" key="3">
    <source>
        <dbReference type="ARBA" id="ARBA00023163"/>
    </source>
</evidence>
<evidence type="ECO:0000256" key="4">
    <source>
        <dbReference type="ARBA" id="ARBA00023242"/>
    </source>
</evidence>
<sequence length="535" mass="58505">MNHCVPDFEMEEDYSIPTSSGLSRPRKGEEEIMELLWQNGQVVVQSQNQRPSKKAQFSGCTGGGEAVIPSEVREIRSGGEEQTAAAQHLFMQEDEMASWLQYPLDSSFDRDLYEDLLYSTSPPPPPPTALVTNIAPSRAAAEIRPPHMPPRPPIPTSQRKLQTSSPVQNFVHLSRLSKATNEPMSGPSSSSKVAVRESTVVESNETPMVGSKSRFSHAGAKSTAQDFCGNILKGTATAVTSTAARESEIGTFELTLTSSPDCSGASVSATPEPLPPHQKPPPAEERKRKGREADENHCRSEDIEFESAEAKMHARSSTSTKRPRAAEVHNQSERRRRDRINEKMKALQGLIPRCNKSDKASMLDEAIEYLKSLQVQVQMMSMGCGMIPMMYPGVQQFMPAMGMGMGMGMGMEMGMNRPMAPYPSLLPGSPMPNPAAAAAHMGPRFPMPPFHMPPVPVPEPSRIQVSNQTDPMLNPLVTNNPNQPQIPNFVDPYQQYLGLHQAQFPLPQNQAAVLPSTNNPSSSKEIGNTENHQSG</sequence>
<feature type="domain" description="BHLH" evidence="6">
    <location>
        <begin position="324"/>
        <end position="373"/>
    </location>
</feature>
<organism evidence="7 8">
    <name type="scientific">Abeliophyllum distichum</name>
    <dbReference type="NCBI Taxonomy" id="126358"/>
    <lineage>
        <taxon>Eukaryota</taxon>
        <taxon>Viridiplantae</taxon>
        <taxon>Streptophyta</taxon>
        <taxon>Embryophyta</taxon>
        <taxon>Tracheophyta</taxon>
        <taxon>Spermatophyta</taxon>
        <taxon>Magnoliopsida</taxon>
        <taxon>eudicotyledons</taxon>
        <taxon>Gunneridae</taxon>
        <taxon>Pentapetalae</taxon>
        <taxon>asterids</taxon>
        <taxon>lamiids</taxon>
        <taxon>Lamiales</taxon>
        <taxon>Oleaceae</taxon>
        <taxon>Forsythieae</taxon>
        <taxon>Abeliophyllum</taxon>
    </lineage>
</organism>
<evidence type="ECO:0000256" key="5">
    <source>
        <dbReference type="SAM" id="MobiDB-lite"/>
    </source>
</evidence>
<accession>A0ABD1Q365</accession>
<evidence type="ECO:0000259" key="6">
    <source>
        <dbReference type="PROSITE" id="PS50888"/>
    </source>
</evidence>
<comment type="caution">
    <text evidence="7">The sequence shown here is derived from an EMBL/GenBank/DDBJ whole genome shotgun (WGS) entry which is preliminary data.</text>
</comment>
<protein>
    <submittedName>
        <fullName evidence="7">Transcription factor PIF1</fullName>
    </submittedName>
</protein>
<dbReference type="GO" id="GO:0005634">
    <property type="term" value="C:nucleus"/>
    <property type="evidence" value="ECO:0007669"/>
    <property type="project" value="UniProtKB-SubCell"/>
</dbReference>
<name>A0ABD1Q365_9LAMI</name>
<dbReference type="PROSITE" id="PS50888">
    <property type="entry name" value="BHLH"/>
    <property type="match status" value="1"/>
</dbReference>
<feature type="region of interest" description="Disordered" evidence="5">
    <location>
        <begin position="256"/>
        <end position="338"/>
    </location>
</feature>
<keyword evidence="4" id="KW-0539">Nucleus</keyword>
<feature type="compositionally biased region" description="Polar residues" evidence="5">
    <location>
        <begin position="178"/>
        <end position="192"/>
    </location>
</feature>
<dbReference type="Proteomes" id="UP001604336">
    <property type="component" value="Unassembled WGS sequence"/>
</dbReference>
<evidence type="ECO:0000313" key="7">
    <source>
        <dbReference type="EMBL" id="KAL2470627.1"/>
    </source>
</evidence>
<dbReference type="PANTHER" id="PTHR46807:SF8">
    <property type="entry name" value="TRANSCRIPTION FACTOR PIF1-LIKE ISOFORM X2"/>
    <property type="match status" value="1"/>
</dbReference>
<evidence type="ECO:0000256" key="2">
    <source>
        <dbReference type="ARBA" id="ARBA00023015"/>
    </source>
</evidence>
<dbReference type="Gene3D" id="4.10.280.10">
    <property type="entry name" value="Helix-loop-helix DNA-binding domain"/>
    <property type="match status" value="1"/>
</dbReference>
<comment type="subcellular location">
    <subcellularLocation>
        <location evidence="1">Nucleus</location>
    </subcellularLocation>
</comment>
<dbReference type="CDD" id="cd11445">
    <property type="entry name" value="bHLH_AtPIF_like"/>
    <property type="match status" value="1"/>
</dbReference>
<feature type="compositionally biased region" description="Pro residues" evidence="5">
    <location>
        <begin position="272"/>
        <end position="281"/>
    </location>
</feature>
<feature type="compositionally biased region" description="Polar residues" evidence="5">
    <location>
        <begin position="256"/>
        <end position="269"/>
    </location>
</feature>
<dbReference type="EMBL" id="JBFOLK010000012">
    <property type="protein sequence ID" value="KAL2470627.1"/>
    <property type="molecule type" value="Genomic_DNA"/>
</dbReference>
<keyword evidence="8" id="KW-1185">Reference proteome</keyword>
<dbReference type="GO" id="GO:0010017">
    <property type="term" value="P:red or far-red light signaling pathway"/>
    <property type="evidence" value="ECO:0007669"/>
    <property type="project" value="UniProtKB-ARBA"/>
</dbReference>
<dbReference type="InterPro" id="IPR044273">
    <property type="entry name" value="PIF3-like"/>
</dbReference>
<evidence type="ECO:0000256" key="1">
    <source>
        <dbReference type="ARBA" id="ARBA00004123"/>
    </source>
</evidence>
<dbReference type="InterPro" id="IPR047265">
    <property type="entry name" value="PIF1-like_bHLH"/>
</dbReference>
<evidence type="ECO:0000313" key="8">
    <source>
        <dbReference type="Proteomes" id="UP001604336"/>
    </source>
</evidence>
<keyword evidence="2" id="KW-0805">Transcription regulation</keyword>
<feature type="region of interest" description="Disordered" evidence="5">
    <location>
        <begin position="178"/>
        <end position="217"/>
    </location>
</feature>
<reference evidence="8" key="1">
    <citation type="submission" date="2024-07" db="EMBL/GenBank/DDBJ databases">
        <title>Two chromosome-level genome assemblies of Korean endemic species Abeliophyllum distichum and Forsythia ovata (Oleaceae).</title>
        <authorList>
            <person name="Jang H."/>
        </authorList>
    </citation>
    <scope>NUCLEOTIDE SEQUENCE [LARGE SCALE GENOMIC DNA]</scope>
</reference>
<feature type="compositionally biased region" description="Basic and acidic residues" evidence="5">
    <location>
        <begin position="324"/>
        <end position="338"/>
    </location>
</feature>
<keyword evidence="3" id="KW-0804">Transcription</keyword>
<feature type="compositionally biased region" description="Basic and acidic residues" evidence="5">
    <location>
        <begin position="282"/>
        <end position="312"/>
    </location>
</feature>